<dbReference type="InterPro" id="IPR018004">
    <property type="entry name" value="KilA/APSES_HTH"/>
</dbReference>
<organism evidence="2">
    <name type="scientific">marine sediment metagenome</name>
    <dbReference type="NCBI Taxonomy" id="412755"/>
    <lineage>
        <taxon>unclassified sequences</taxon>
        <taxon>metagenomes</taxon>
        <taxon>ecological metagenomes</taxon>
    </lineage>
</organism>
<dbReference type="Pfam" id="PF04383">
    <property type="entry name" value="KilA-N"/>
    <property type="match status" value="1"/>
</dbReference>
<accession>X0XV57</accession>
<comment type="caution">
    <text evidence="2">The sequence shown here is derived from an EMBL/GenBank/DDBJ whole genome shotgun (WGS) entry which is preliminary data.</text>
</comment>
<dbReference type="InterPro" id="IPR017880">
    <property type="entry name" value="KilA_N"/>
</dbReference>
<evidence type="ECO:0000259" key="1">
    <source>
        <dbReference type="PROSITE" id="PS51301"/>
    </source>
</evidence>
<dbReference type="EMBL" id="BARS01048940">
    <property type="protein sequence ID" value="GAG28686.1"/>
    <property type="molecule type" value="Genomic_DNA"/>
</dbReference>
<dbReference type="AlphaFoldDB" id="X0XV57"/>
<protein>
    <recommendedName>
        <fullName evidence="1">KilA-N domain-containing protein</fullName>
    </recommendedName>
</protein>
<evidence type="ECO:0000313" key="2">
    <source>
        <dbReference type="EMBL" id="GAG28686.1"/>
    </source>
</evidence>
<feature type="non-terminal residue" evidence="2">
    <location>
        <position position="171"/>
    </location>
</feature>
<feature type="domain" description="KilA-N" evidence="1">
    <location>
        <begin position="21"/>
        <end position="122"/>
    </location>
</feature>
<sequence>MATNIQKIIFEDIQVKHPDYTFGRGKYGEFKVVIMKETGYINASKLCKLGGKDYRMWKRYGKSQALINAIKDDVGKNVTISINGAYAPDIRGTYVHSYLVPHIACSISVDFAVKVSKWLDEWRSYSIKNELNYWTSLGKAMQNPTNYNNDKEKQIQDRLRLELENAEIEVE</sequence>
<name>X0XV57_9ZZZZ</name>
<gene>
    <name evidence="2" type="ORF">S01H1_73261</name>
</gene>
<proteinExistence type="predicted"/>
<reference evidence="2" key="1">
    <citation type="journal article" date="2014" name="Front. Microbiol.">
        <title>High frequency of phylogenetically diverse reductive dehalogenase-homologous genes in deep subseafloor sedimentary metagenomes.</title>
        <authorList>
            <person name="Kawai M."/>
            <person name="Futagami T."/>
            <person name="Toyoda A."/>
            <person name="Takaki Y."/>
            <person name="Nishi S."/>
            <person name="Hori S."/>
            <person name="Arai W."/>
            <person name="Tsubouchi T."/>
            <person name="Morono Y."/>
            <person name="Uchiyama I."/>
            <person name="Ito T."/>
            <person name="Fujiyama A."/>
            <person name="Inagaki F."/>
            <person name="Takami H."/>
        </authorList>
    </citation>
    <scope>NUCLEOTIDE SEQUENCE</scope>
    <source>
        <strain evidence="2">Expedition CK06-06</strain>
    </source>
</reference>
<dbReference type="PROSITE" id="PS51301">
    <property type="entry name" value="KILA_N"/>
    <property type="match status" value="1"/>
</dbReference>